<sequence length="67" mass="7916">MYVDYKLRVKIEPECTVMHKIDRTKLQWNLDFCAAQFRASTVCTLNLCFSFSLCKFFSVVRTAHLTF</sequence>
<reference evidence="1" key="2">
    <citation type="submission" date="2013-05" db="EMBL/GenBank/DDBJ databases">
        <authorList>
            <person name="Carter J.-M."/>
            <person name="Baker S.C."/>
            <person name="Pink R."/>
            <person name="Carter D.R.F."/>
            <person name="Collins A."/>
            <person name="Tomlin J."/>
            <person name="Gibbs M."/>
            <person name="Breuker C.J."/>
        </authorList>
    </citation>
    <scope>NUCLEOTIDE SEQUENCE</scope>
    <source>
        <tissue evidence="1">Ovary</tissue>
    </source>
</reference>
<evidence type="ECO:0000313" key="1">
    <source>
        <dbReference type="EMBL" id="JAA78530.1"/>
    </source>
</evidence>
<name>S4NXW8_9NEOP</name>
<organism evidence="1">
    <name type="scientific">Pararge aegeria</name>
    <name type="common">speckled wood butterfly</name>
    <dbReference type="NCBI Taxonomy" id="116150"/>
    <lineage>
        <taxon>Eukaryota</taxon>
        <taxon>Metazoa</taxon>
        <taxon>Ecdysozoa</taxon>
        <taxon>Arthropoda</taxon>
        <taxon>Hexapoda</taxon>
        <taxon>Insecta</taxon>
        <taxon>Pterygota</taxon>
        <taxon>Neoptera</taxon>
        <taxon>Endopterygota</taxon>
        <taxon>Lepidoptera</taxon>
        <taxon>Glossata</taxon>
        <taxon>Ditrysia</taxon>
        <taxon>Papilionoidea</taxon>
        <taxon>Nymphalidae</taxon>
        <taxon>Satyrinae</taxon>
        <taxon>Satyrini</taxon>
        <taxon>Parargina</taxon>
        <taxon>Pararge</taxon>
    </lineage>
</organism>
<dbReference type="EMBL" id="GAIX01014030">
    <property type="protein sequence ID" value="JAA78530.1"/>
    <property type="molecule type" value="Transcribed_RNA"/>
</dbReference>
<dbReference type="AlphaFoldDB" id="S4NXW8"/>
<accession>S4NXW8</accession>
<proteinExistence type="predicted"/>
<protein>
    <submittedName>
        <fullName evidence="1">Uncharacterized protein</fullName>
    </submittedName>
</protein>
<reference evidence="1" key="1">
    <citation type="journal article" date="2013" name="BMC Genomics">
        <title>Unscrambling butterfly oogenesis.</title>
        <authorList>
            <person name="Carter J.M."/>
            <person name="Baker S.C."/>
            <person name="Pink R."/>
            <person name="Carter D.R."/>
            <person name="Collins A."/>
            <person name="Tomlin J."/>
            <person name="Gibbs M."/>
            <person name="Breuker C.J."/>
        </authorList>
    </citation>
    <scope>NUCLEOTIDE SEQUENCE</scope>
    <source>
        <tissue evidence="1">Ovary</tissue>
    </source>
</reference>